<dbReference type="RefSeq" id="WP_380599950.1">
    <property type="nucleotide sequence ID" value="NZ_JBHSDU010000003.1"/>
</dbReference>
<comment type="caution">
    <text evidence="2">The sequence shown here is derived from an EMBL/GenBank/DDBJ whole genome shotgun (WGS) entry which is preliminary data.</text>
</comment>
<dbReference type="Pfam" id="PF12277">
    <property type="entry name" value="DUF3618"/>
    <property type="match status" value="1"/>
</dbReference>
<organism evidence="2 3">
    <name type="scientific">Steroidobacter flavus</name>
    <dbReference type="NCBI Taxonomy" id="1842136"/>
    <lineage>
        <taxon>Bacteria</taxon>
        <taxon>Pseudomonadati</taxon>
        <taxon>Pseudomonadota</taxon>
        <taxon>Gammaproteobacteria</taxon>
        <taxon>Steroidobacterales</taxon>
        <taxon>Steroidobacteraceae</taxon>
        <taxon>Steroidobacter</taxon>
    </lineage>
</organism>
<dbReference type="Proteomes" id="UP001595904">
    <property type="component" value="Unassembled WGS sequence"/>
</dbReference>
<evidence type="ECO:0000313" key="3">
    <source>
        <dbReference type="Proteomes" id="UP001595904"/>
    </source>
</evidence>
<keyword evidence="1" id="KW-0812">Transmembrane</keyword>
<proteinExistence type="predicted"/>
<gene>
    <name evidence="2" type="ORF">ACFPN2_20690</name>
</gene>
<name>A0ABV8SVF1_9GAMM</name>
<accession>A0ABV8SVF1</accession>
<evidence type="ECO:0000256" key="1">
    <source>
        <dbReference type="SAM" id="Phobius"/>
    </source>
</evidence>
<protein>
    <submittedName>
        <fullName evidence="2">DUF3618 domain-containing protein</fullName>
    </submittedName>
</protein>
<reference evidence="3" key="1">
    <citation type="journal article" date="2019" name="Int. J. Syst. Evol. Microbiol.">
        <title>The Global Catalogue of Microorganisms (GCM) 10K type strain sequencing project: providing services to taxonomists for standard genome sequencing and annotation.</title>
        <authorList>
            <consortium name="The Broad Institute Genomics Platform"/>
            <consortium name="The Broad Institute Genome Sequencing Center for Infectious Disease"/>
            <person name="Wu L."/>
            <person name="Ma J."/>
        </authorList>
    </citation>
    <scope>NUCLEOTIDE SEQUENCE [LARGE SCALE GENOMIC DNA]</scope>
    <source>
        <strain evidence="3">CGMCC 1.10759</strain>
    </source>
</reference>
<sequence>MNATTDKRSAEDLERRGEQIRADLDRTLDEIGRIFSSGELVDRSVDFVRDRGPELLREAGASMRRNPGPVLLTVAGLIWWAGTLMRSRSEDRWAARDYVPVRAIRRRTRYARSRLDRAMHEQPFTLGALALAAGALIGAVLPMSRYENKWVGPVHDEAIARAKLAGRREYDDLRQAVAASLERRANELRGSAPVHH</sequence>
<keyword evidence="3" id="KW-1185">Reference proteome</keyword>
<keyword evidence="1" id="KW-0472">Membrane</keyword>
<dbReference type="EMBL" id="JBHSDU010000003">
    <property type="protein sequence ID" value="MFC4311531.1"/>
    <property type="molecule type" value="Genomic_DNA"/>
</dbReference>
<evidence type="ECO:0000313" key="2">
    <source>
        <dbReference type="EMBL" id="MFC4311531.1"/>
    </source>
</evidence>
<keyword evidence="1" id="KW-1133">Transmembrane helix</keyword>
<dbReference type="InterPro" id="IPR022062">
    <property type="entry name" value="DUF3618"/>
</dbReference>
<feature type="transmembrane region" description="Helical" evidence="1">
    <location>
        <begin position="124"/>
        <end position="141"/>
    </location>
</feature>